<evidence type="ECO:0000313" key="1">
    <source>
        <dbReference type="EMBL" id="WOQ69284.1"/>
    </source>
</evidence>
<reference evidence="1 2" key="1">
    <citation type="submission" date="2023-10" db="EMBL/GenBank/DDBJ databases">
        <title>Y20.</title>
        <authorList>
            <person name="Zhang G."/>
            <person name="Ding Y."/>
        </authorList>
    </citation>
    <scope>NUCLEOTIDE SEQUENCE [LARGE SCALE GENOMIC DNA]</scope>
    <source>
        <strain evidence="1 2">Y20</strain>
    </source>
</reference>
<dbReference type="Proteomes" id="UP001329313">
    <property type="component" value="Chromosome"/>
</dbReference>
<accession>A0AAU0MG66</accession>
<proteinExistence type="predicted"/>
<dbReference type="Gene3D" id="3.40.50.2000">
    <property type="entry name" value="Glycogen Phosphorylase B"/>
    <property type="match status" value="1"/>
</dbReference>
<evidence type="ECO:0000313" key="2">
    <source>
        <dbReference type="Proteomes" id="UP001329313"/>
    </source>
</evidence>
<dbReference type="KEGG" id="mliy:RYJ27_11360"/>
<dbReference type="AlphaFoldDB" id="A0AAU0MG66"/>
<sequence length="356" mass="38765">MTNSLGRAISLSLVAAEVGEVELWALDDGPAWTGARHFDLPLHRFSPHRLDPLIHRIRNAARHAPVVVWISKGLSPLDRIARAVAGTPRVTVIADFDDDDVSLMREQANASVTTAVHLNVLHRKSPLQVARAQRRTAEAADAYSFSSATLRDTYAERPHPRRTSTIIPHARPTGWLLPERSSRRPGPPRLAYLGTVRPHKGADRILDLVRAMPEIEFSSFSGSFRPDSGGALWHSIGNDATLREVYADIDFTLVPQDPASSAARNQLPSKIVEAAAFGVGLVATPTPVIEEYCAGSYIPVTDWTDAAAVAARIRSADPVALGARLRRVFVERFATEVTAASLEELLGIARRGQRVG</sequence>
<protein>
    <recommendedName>
        <fullName evidence="3">Glycosyl transferases group 1</fullName>
    </recommendedName>
</protein>
<gene>
    <name evidence="1" type="ORF">RYJ27_11360</name>
</gene>
<dbReference type="RefSeq" id="WP_330170415.1">
    <property type="nucleotide sequence ID" value="NZ_CP137080.1"/>
</dbReference>
<name>A0AAU0MG66_9MICO</name>
<dbReference type="SUPFAM" id="SSF53756">
    <property type="entry name" value="UDP-Glycosyltransferase/glycogen phosphorylase"/>
    <property type="match status" value="1"/>
</dbReference>
<dbReference type="EMBL" id="CP137080">
    <property type="protein sequence ID" value="WOQ69284.1"/>
    <property type="molecule type" value="Genomic_DNA"/>
</dbReference>
<keyword evidence="2" id="KW-1185">Reference proteome</keyword>
<organism evidence="1 2">
    <name type="scientific">Microbacterium limosum</name>
    <dbReference type="NCBI Taxonomy" id="3079935"/>
    <lineage>
        <taxon>Bacteria</taxon>
        <taxon>Bacillati</taxon>
        <taxon>Actinomycetota</taxon>
        <taxon>Actinomycetes</taxon>
        <taxon>Micrococcales</taxon>
        <taxon>Microbacteriaceae</taxon>
        <taxon>Microbacterium</taxon>
    </lineage>
</organism>
<evidence type="ECO:0008006" key="3">
    <source>
        <dbReference type="Google" id="ProtNLM"/>
    </source>
</evidence>